<reference evidence="2 3" key="1">
    <citation type="submission" date="2018-12" db="EMBL/GenBank/DDBJ databases">
        <title>Complete genome sequence of Flaviflexus salsibiostraticola KCTC 33148.</title>
        <authorList>
            <person name="Bae J.-W."/>
        </authorList>
    </citation>
    <scope>NUCLEOTIDE SEQUENCE [LARGE SCALE GENOMIC DNA]</scope>
    <source>
        <strain evidence="2 3">KCTC 33148</strain>
    </source>
</reference>
<feature type="transmembrane region" description="Helical" evidence="1">
    <location>
        <begin position="35"/>
        <end position="56"/>
    </location>
</feature>
<keyword evidence="1" id="KW-0812">Transmembrane</keyword>
<dbReference type="AlphaFoldDB" id="A0A3Q8WSH2"/>
<feature type="transmembrane region" description="Helical" evidence="1">
    <location>
        <begin position="102"/>
        <end position="119"/>
    </location>
</feature>
<organism evidence="2 3">
    <name type="scientific">Flaviflexus salsibiostraticola</name>
    <dbReference type="NCBI Taxonomy" id="1282737"/>
    <lineage>
        <taxon>Bacteria</taxon>
        <taxon>Bacillati</taxon>
        <taxon>Actinomycetota</taxon>
        <taxon>Actinomycetes</taxon>
        <taxon>Actinomycetales</taxon>
        <taxon>Actinomycetaceae</taxon>
        <taxon>Flaviflexus</taxon>
    </lineage>
</organism>
<evidence type="ECO:0008006" key="4">
    <source>
        <dbReference type="Google" id="ProtNLM"/>
    </source>
</evidence>
<gene>
    <name evidence="2" type="ORF">EJO69_02125</name>
</gene>
<protein>
    <recommendedName>
        <fullName evidence="4">Polysaccharide biosynthesis protein</fullName>
    </recommendedName>
</protein>
<evidence type="ECO:0000313" key="3">
    <source>
        <dbReference type="Proteomes" id="UP000270021"/>
    </source>
</evidence>
<dbReference type="KEGG" id="fsl:EJO69_02125"/>
<dbReference type="Proteomes" id="UP000270021">
    <property type="component" value="Chromosome"/>
</dbReference>
<feature type="transmembrane region" description="Helical" evidence="1">
    <location>
        <begin position="76"/>
        <end position="95"/>
    </location>
</feature>
<evidence type="ECO:0000313" key="2">
    <source>
        <dbReference type="EMBL" id="AZN29229.1"/>
    </source>
</evidence>
<accession>A0A3Q8WSH2</accession>
<feature type="transmembrane region" description="Helical" evidence="1">
    <location>
        <begin position="303"/>
        <end position="323"/>
    </location>
</feature>
<dbReference type="EMBL" id="CP034438">
    <property type="protein sequence ID" value="AZN29229.1"/>
    <property type="molecule type" value="Genomic_DNA"/>
</dbReference>
<sequence length="384" mass="41635">MTAESLYKAGTLGAVSLTQLAPQVSGMLTLSTFQFGAFSAGYLTFALASSFSLSAISEAYARSVTWSDTRSSPADYAAVSTWTAGFFGAVAGVIFGFMEGSLLTAVLGFLSVTLAGRRFPIRYLEIRLGSWRRLFTTELLALVLFSTVMFCVGDFSNQLDILLLAWTVAGIAHWVLGSMREVGGPLSVVRWFKHYWSAMSPLLKDSAMLDMSAVGTPYLLIPVLGAADFGIYRAISNFSAPVRMLINLLRPQLSRRDVREVFAMSVVGLVALLGMFCGIVGASILLYVEHHPLGIDVLDEVSAYWAPAGIFLAGSMVGHYLYVNARTRLIERDLIRGRLLQSGISIALPLLGALSGLSGAIWMFSIGTLLGSLVWLWICFRMVD</sequence>
<feature type="transmembrane region" description="Helical" evidence="1">
    <location>
        <begin position="261"/>
        <end position="288"/>
    </location>
</feature>
<keyword evidence="1" id="KW-0472">Membrane</keyword>
<feature type="transmembrane region" description="Helical" evidence="1">
    <location>
        <begin position="218"/>
        <end position="240"/>
    </location>
</feature>
<keyword evidence="1" id="KW-1133">Transmembrane helix</keyword>
<evidence type="ECO:0000256" key="1">
    <source>
        <dbReference type="SAM" id="Phobius"/>
    </source>
</evidence>
<proteinExistence type="predicted"/>
<name>A0A3Q8WSH2_9ACTO</name>
<keyword evidence="3" id="KW-1185">Reference proteome</keyword>
<dbReference type="OrthoDB" id="4975843at2"/>
<feature type="transmembrane region" description="Helical" evidence="1">
    <location>
        <begin position="131"/>
        <end position="152"/>
    </location>
</feature>